<dbReference type="Gene3D" id="3.90.1200.10">
    <property type="match status" value="1"/>
</dbReference>
<dbReference type="AlphaFoldDB" id="A0A5C4VUK1"/>
<reference evidence="2 3" key="1">
    <citation type="journal article" date="2016" name="Int. J. Syst. Evol. Microbiol.">
        <title>Nocardioides albidus sp. nov., an actinobacterium isolated from garden soil.</title>
        <authorList>
            <person name="Singh H."/>
            <person name="Du J."/>
            <person name="Trinh H."/>
            <person name="Won K."/>
            <person name="Yang J.E."/>
            <person name="Yin C."/>
            <person name="Kook M."/>
            <person name="Yi T.H."/>
        </authorList>
    </citation>
    <scope>NUCLEOTIDE SEQUENCE [LARGE SCALE GENOMIC DNA]</scope>
    <source>
        <strain evidence="2 3">CCTCC AB 2015297</strain>
    </source>
</reference>
<keyword evidence="3" id="KW-1185">Reference proteome</keyword>
<name>A0A5C4VUK1_9ACTN</name>
<gene>
    <name evidence="2" type="ORF">FHP29_11255</name>
</gene>
<protein>
    <recommendedName>
        <fullName evidence="1">Aminoglycoside phosphotransferase domain-containing protein</fullName>
    </recommendedName>
</protein>
<feature type="domain" description="Aminoglycoside phosphotransferase" evidence="1">
    <location>
        <begin position="151"/>
        <end position="300"/>
    </location>
</feature>
<dbReference type="Proteomes" id="UP000313231">
    <property type="component" value="Unassembled WGS sequence"/>
</dbReference>
<comment type="caution">
    <text evidence="2">The sequence shown here is derived from an EMBL/GenBank/DDBJ whole genome shotgun (WGS) entry which is preliminary data.</text>
</comment>
<dbReference type="InterPro" id="IPR011009">
    <property type="entry name" value="Kinase-like_dom_sf"/>
</dbReference>
<dbReference type="SUPFAM" id="SSF56112">
    <property type="entry name" value="Protein kinase-like (PK-like)"/>
    <property type="match status" value="1"/>
</dbReference>
<dbReference type="InterPro" id="IPR002575">
    <property type="entry name" value="Aminoglycoside_PTrfase"/>
</dbReference>
<sequence>MDDRSALGPADVEDPVLAEMVAALLAADDVELRSSSAQVVDYDLPAITTGGRWWVTGTAAVDGRVREFRLFVKHVHEWTRSPLFTEVPPEIRAWAAAMVPWRTEGAVYRSDLGEHLPSGLALPRALGVHDIDEGSYSVWLEPVPVAETAWDLARYRRAALLLGRFAGSPHVRSLADVGGHEWTIASYVEGRLGHQVLPILGSEDVWRHPLVEGAFADLRPRMLGAVERLPALTAELLAQPVLVGHGDACPNNLLVRPDRDGFTMIDFGFFGPVPVGFDLGQLLVGEAQLGRCAADDLAARDEACLTAYAEGLAAEGVELDLPTVRRAHALHLLLFTGLSAIPFEHLGAEPTDALRAMAATRAAIARYSLDLLDQTG</sequence>
<dbReference type="Pfam" id="PF01636">
    <property type="entry name" value="APH"/>
    <property type="match status" value="1"/>
</dbReference>
<accession>A0A5C4VUK1</accession>
<proteinExistence type="predicted"/>
<evidence type="ECO:0000313" key="3">
    <source>
        <dbReference type="Proteomes" id="UP000313231"/>
    </source>
</evidence>
<dbReference type="EMBL" id="VDMP01000024">
    <property type="protein sequence ID" value="TNM39471.1"/>
    <property type="molecule type" value="Genomic_DNA"/>
</dbReference>
<organism evidence="2 3">
    <name type="scientific">Nocardioides albidus</name>
    <dbReference type="NCBI Taxonomy" id="1517589"/>
    <lineage>
        <taxon>Bacteria</taxon>
        <taxon>Bacillati</taxon>
        <taxon>Actinomycetota</taxon>
        <taxon>Actinomycetes</taxon>
        <taxon>Propionibacteriales</taxon>
        <taxon>Nocardioidaceae</taxon>
        <taxon>Nocardioides</taxon>
    </lineage>
</organism>
<evidence type="ECO:0000259" key="1">
    <source>
        <dbReference type="Pfam" id="PF01636"/>
    </source>
</evidence>
<evidence type="ECO:0000313" key="2">
    <source>
        <dbReference type="EMBL" id="TNM39471.1"/>
    </source>
</evidence>
<dbReference type="OrthoDB" id="4577657at2"/>
<dbReference type="RefSeq" id="WP_139622962.1">
    <property type="nucleotide sequence ID" value="NZ_VDMP01000024.1"/>
</dbReference>